<proteinExistence type="predicted"/>
<reference evidence="1" key="1">
    <citation type="submission" date="2019-08" db="EMBL/GenBank/DDBJ databases">
        <authorList>
            <person name="Kucharzyk K."/>
            <person name="Murdoch R.W."/>
            <person name="Higgins S."/>
            <person name="Loffler F."/>
        </authorList>
    </citation>
    <scope>NUCLEOTIDE SEQUENCE</scope>
</reference>
<organism evidence="1">
    <name type="scientific">bioreactor metagenome</name>
    <dbReference type="NCBI Taxonomy" id="1076179"/>
    <lineage>
        <taxon>unclassified sequences</taxon>
        <taxon>metagenomes</taxon>
        <taxon>ecological metagenomes</taxon>
    </lineage>
</organism>
<name>A0A645ILW5_9ZZZZ</name>
<dbReference type="EMBL" id="VSSQ01110525">
    <property type="protein sequence ID" value="MPN48313.1"/>
    <property type="molecule type" value="Genomic_DNA"/>
</dbReference>
<gene>
    <name evidence="1" type="ORF">SDC9_195920</name>
</gene>
<evidence type="ECO:0000313" key="1">
    <source>
        <dbReference type="EMBL" id="MPN48313.1"/>
    </source>
</evidence>
<comment type="caution">
    <text evidence="1">The sequence shown here is derived from an EMBL/GenBank/DDBJ whole genome shotgun (WGS) entry which is preliminary data.</text>
</comment>
<protein>
    <submittedName>
        <fullName evidence="1">Uncharacterized protein</fullName>
    </submittedName>
</protein>
<accession>A0A645ILW5</accession>
<dbReference type="AlphaFoldDB" id="A0A645ILW5"/>
<sequence>MAIIYYNGKTYETPGFDDVGIVKELLYKVTGLSPIPFEYREKYFAPKNGSFSDLAKYEP</sequence>